<dbReference type="STRING" id="550540.Fbal_2144"/>
<dbReference type="CDD" id="cd00077">
    <property type="entry name" value="HDc"/>
    <property type="match status" value="1"/>
</dbReference>
<evidence type="ECO:0000313" key="2">
    <source>
        <dbReference type="EMBL" id="ADN76347.1"/>
    </source>
</evidence>
<accession>E1SVL6</accession>
<dbReference type="HOGENOM" id="CLU_000445_92_1_6"/>
<dbReference type="AlphaFoldDB" id="E1SVL6"/>
<evidence type="ECO:0000259" key="1">
    <source>
        <dbReference type="PROSITE" id="PS51832"/>
    </source>
</evidence>
<dbReference type="SMART" id="SM00471">
    <property type="entry name" value="HDc"/>
    <property type="match status" value="1"/>
</dbReference>
<dbReference type="EMBL" id="CP002209">
    <property type="protein sequence ID" value="ADN76347.1"/>
    <property type="molecule type" value="Genomic_DNA"/>
</dbReference>
<evidence type="ECO:0000313" key="3">
    <source>
        <dbReference type="Proteomes" id="UP000006683"/>
    </source>
</evidence>
<gene>
    <name evidence="2" type="ordered locus">Fbal_2144</name>
</gene>
<dbReference type="eggNOG" id="COG2206">
    <property type="taxonomic scope" value="Bacteria"/>
</dbReference>
<dbReference type="KEGG" id="fbl:Fbal_2144"/>
<name>E1SVL6_FERBD</name>
<reference evidence="2 3" key="1">
    <citation type="journal article" date="2010" name="Stand. Genomic Sci.">
        <title>Complete genome sequence of Ferrimonas balearica type strain (PAT).</title>
        <authorList>
            <person name="Nolan M."/>
            <person name="Sikorski J."/>
            <person name="Davenport K."/>
            <person name="Lucas S."/>
            <person name="Glavina Del Rio T."/>
            <person name="Tice H."/>
            <person name="Cheng J."/>
            <person name="Goodwin L."/>
            <person name="Pitluck S."/>
            <person name="Liolios K."/>
            <person name="Ivanova N."/>
            <person name="Mavromatis K."/>
            <person name="Ovchinnikova G."/>
            <person name="Pati A."/>
            <person name="Chen A."/>
            <person name="Palaniappan K."/>
            <person name="Land M."/>
            <person name="Hauser L."/>
            <person name="Chang Y."/>
            <person name="Jeffries C."/>
            <person name="Tapia R."/>
            <person name="Brettin T."/>
            <person name="Detter J."/>
            <person name="Han C."/>
            <person name="Yasawong M."/>
            <person name="Rohde M."/>
            <person name="Tindall B."/>
            <person name="Goker M."/>
            <person name="Woyke T."/>
            <person name="Bristow J."/>
            <person name="Eisen J."/>
            <person name="Markowitz V."/>
            <person name="Hugenholtz P."/>
            <person name="Kyrpides N."/>
            <person name="Klenk H."/>
            <person name="Lapidus A."/>
        </authorList>
    </citation>
    <scope>NUCLEOTIDE SEQUENCE [LARGE SCALE GENOMIC DNA]</scope>
    <source>
        <strain evidence="3">DSM 9799 / CCM 4581 / KCTC 23876 / PAT</strain>
    </source>
</reference>
<proteinExistence type="predicted"/>
<dbReference type="PANTHER" id="PTHR43155">
    <property type="entry name" value="CYCLIC DI-GMP PHOSPHODIESTERASE PA4108-RELATED"/>
    <property type="match status" value="1"/>
</dbReference>
<organism evidence="2 3">
    <name type="scientific">Ferrimonas balearica (strain DSM 9799 / CCM 4581 / KCTC 23876 / PAT)</name>
    <dbReference type="NCBI Taxonomy" id="550540"/>
    <lineage>
        <taxon>Bacteria</taxon>
        <taxon>Pseudomonadati</taxon>
        <taxon>Pseudomonadota</taxon>
        <taxon>Gammaproteobacteria</taxon>
        <taxon>Alteromonadales</taxon>
        <taxon>Ferrimonadaceae</taxon>
        <taxon>Ferrimonas</taxon>
    </lineage>
</organism>
<dbReference type="Pfam" id="PF13487">
    <property type="entry name" value="HD_5"/>
    <property type="match status" value="1"/>
</dbReference>
<dbReference type="OrthoDB" id="9764808at2"/>
<keyword evidence="3" id="KW-1185">Reference proteome</keyword>
<dbReference type="Pfam" id="PF11871">
    <property type="entry name" value="DUF3391"/>
    <property type="match status" value="1"/>
</dbReference>
<dbReference type="PROSITE" id="PS51832">
    <property type="entry name" value="HD_GYP"/>
    <property type="match status" value="1"/>
</dbReference>
<dbReference type="Proteomes" id="UP000006683">
    <property type="component" value="Chromosome"/>
</dbReference>
<protein>
    <submittedName>
        <fullName evidence="2">Metal dependent phosphohydrolase</fullName>
    </submittedName>
</protein>
<dbReference type="Gene3D" id="1.10.3210.10">
    <property type="entry name" value="Hypothetical protein af1432"/>
    <property type="match status" value="1"/>
</dbReference>
<sequence>MSQASTKLDIDKVRVGHFVRLPIGWRDHPFMFNSFRIKEPQQIALLKRLKLTFVYIDPDRSRVAADEPAAPAVPDEDTLIQVQQSLAEAKQARIERLKSYQRSLNHATKKYRDNLARARSLSSKVRARPAEGVQAATEVVQGIIAELVNSDGLELHLMSEGEHSDAIHHHGLNVTVLSLMLAKRLGLTEMEMEVVGLGALFHDFGKLRLPAGLATRMPNDAKEWAVFKNHPNMADALIDGDNGLPWQAVAIIRQHHEFLDGSGYPEGLKADRIDPLAQLVTVVNEYDNLVHHKDPRKRRTPNTALGWLYKHRQDQLNTHYLQQFIKMMGIYPPGSIVQLDSGQYGIVMSLDEQNLLSPNVMLYDPAIPMNSAAVISVGEEGLKVAKCLPPEALSKAAFEYLSPRDRINYYIKGQN</sequence>
<dbReference type="GO" id="GO:0008081">
    <property type="term" value="F:phosphoric diester hydrolase activity"/>
    <property type="evidence" value="ECO:0007669"/>
    <property type="project" value="UniProtKB-ARBA"/>
</dbReference>
<dbReference type="RefSeq" id="WP_013345653.1">
    <property type="nucleotide sequence ID" value="NC_014541.1"/>
</dbReference>
<dbReference type="InterPro" id="IPR037522">
    <property type="entry name" value="HD_GYP_dom"/>
</dbReference>
<keyword evidence="2" id="KW-0378">Hydrolase</keyword>
<feature type="domain" description="HD-GYP" evidence="1">
    <location>
        <begin position="145"/>
        <end position="340"/>
    </location>
</feature>
<dbReference type="InterPro" id="IPR003607">
    <property type="entry name" value="HD/PDEase_dom"/>
</dbReference>
<dbReference type="SUPFAM" id="SSF109604">
    <property type="entry name" value="HD-domain/PDEase-like"/>
    <property type="match status" value="1"/>
</dbReference>
<dbReference type="GeneID" id="67182347"/>
<dbReference type="InterPro" id="IPR021812">
    <property type="entry name" value="DUF3391"/>
</dbReference>
<dbReference type="PANTHER" id="PTHR43155:SF2">
    <property type="entry name" value="CYCLIC DI-GMP PHOSPHODIESTERASE PA4108"/>
    <property type="match status" value="1"/>
</dbReference>